<gene>
    <name evidence="3" type="ORF">AXG55_01275</name>
</gene>
<dbReference type="GO" id="GO:0016810">
    <property type="term" value="F:hydrolase activity, acting on carbon-nitrogen (but not peptide) bonds"/>
    <property type="evidence" value="ECO:0007669"/>
    <property type="project" value="InterPro"/>
</dbReference>
<dbReference type="InterPro" id="IPR011059">
    <property type="entry name" value="Metal-dep_hydrolase_composite"/>
</dbReference>
<dbReference type="InterPro" id="IPR050287">
    <property type="entry name" value="MTA/SAH_deaminase"/>
</dbReference>
<proteinExistence type="predicted"/>
<dbReference type="STRING" id="1915309.AXG55_01275"/>
<dbReference type="KEGG" id="saqi:AXG55_01275"/>
<evidence type="ECO:0000313" key="3">
    <source>
        <dbReference type="EMBL" id="APJ02633.1"/>
    </source>
</evidence>
<evidence type="ECO:0000259" key="2">
    <source>
        <dbReference type="Pfam" id="PF01979"/>
    </source>
</evidence>
<dbReference type="PANTHER" id="PTHR43794">
    <property type="entry name" value="AMINOHYDROLASE SSNA-RELATED"/>
    <property type="match status" value="1"/>
</dbReference>
<dbReference type="SUPFAM" id="SSF51338">
    <property type="entry name" value="Composite domain of metallo-dependent hydrolases"/>
    <property type="match status" value="1"/>
</dbReference>
<evidence type="ECO:0000313" key="4">
    <source>
        <dbReference type="Proteomes" id="UP000184731"/>
    </source>
</evidence>
<keyword evidence="4" id="KW-1185">Reference proteome</keyword>
<name>A0A1L4CXF1_9BACT</name>
<dbReference type="PANTHER" id="PTHR43794:SF11">
    <property type="entry name" value="AMIDOHYDROLASE-RELATED DOMAIN-CONTAINING PROTEIN"/>
    <property type="match status" value="1"/>
</dbReference>
<dbReference type="Gene3D" id="2.30.40.10">
    <property type="entry name" value="Urease, subunit C, domain 1"/>
    <property type="match status" value="2"/>
</dbReference>
<reference evidence="3 4" key="1">
    <citation type="submission" date="2016-10" db="EMBL/GenBank/DDBJ databases">
        <title>Silvanigrella aquatica sp. nov., isolated from a freshwater lake located in the Black Forest, Germany, description of Silvanigrellaceae fam. nov., Silvanigrellales ord. nov., reclassification of the order Bdellovibrionales in the class Oligoflexia, reclassification of the families Bacteriovoracaceae and Halobacteriovoraceae in the new order Bacteriovoracales ord. nov., and reclassification of the family Pseudobacteriovoracaceae in the order Oligoflexiales.</title>
        <authorList>
            <person name="Hahn M.W."/>
            <person name="Schmidt J."/>
            <person name="Koll U."/>
            <person name="Rohde M."/>
            <person name="Verbag S."/>
            <person name="Pitt A."/>
            <person name="Nakai R."/>
            <person name="Naganuma T."/>
            <person name="Lang E."/>
        </authorList>
    </citation>
    <scope>NUCLEOTIDE SEQUENCE [LARGE SCALE GENOMIC DNA]</scope>
    <source>
        <strain evidence="3 4">MWH-Nonnen-W8red</strain>
    </source>
</reference>
<dbReference type="InterPro" id="IPR006680">
    <property type="entry name" value="Amidohydro-rel"/>
</dbReference>
<dbReference type="Pfam" id="PF01979">
    <property type="entry name" value="Amidohydro_1"/>
    <property type="match status" value="1"/>
</dbReference>
<accession>A0A1L4CXF1</accession>
<dbReference type="Proteomes" id="UP000184731">
    <property type="component" value="Chromosome"/>
</dbReference>
<protein>
    <recommendedName>
        <fullName evidence="2">Amidohydrolase-related domain-containing protein</fullName>
    </recommendedName>
</protein>
<sequence length="481" mass="54482">MNFIEKIFSKKILLKEGSQYLVFPGSLEITGNQITNVTKLTLESYQGSIINEKKKNKIKIHDFGDRLITPAFINCHTHIAMNFFRSILSNHSKAKNLIEDIFFKCESLLNANDIRAFARMGAYENILNGNGLIWDHYYHGFEVAEACHDVGLTAVVAPTLQDITGPGSSYFQSMLDQTYEIHSHPTFQKAGIYAAFGAHATDTVSEGLWKKIQSGSENLNIPIHCHVSQSYEEVKTIYKKFKKTPVEYLHSLGLFKSKIKNLLVHGIYLNKKDFKYLKNKNCALVFCPFSQMIFQSPANIIDWQKNKINWFVATDCVASNDSMNLQKELRFVSGFPSLLNTFEINTKIIKNMSSKNKKEFSNKRVEIKKLQNSFSNSDFLLDKILAQPGSFHNHFKAGILEKGALANFTVWDTDHPSMWPAHNVTRNLAMGDTTGAIHNMCVGGKWLGENGNYSQSILNSANYKNSLSEANHRLNILLKKL</sequence>
<dbReference type="AlphaFoldDB" id="A0A1L4CXF1"/>
<dbReference type="EMBL" id="CP017834">
    <property type="protein sequence ID" value="APJ02633.1"/>
    <property type="molecule type" value="Genomic_DNA"/>
</dbReference>
<evidence type="ECO:0000256" key="1">
    <source>
        <dbReference type="ARBA" id="ARBA00022801"/>
    </source>
</evidence>
<dbReference type="InterPro" id="IPR032466">
    <property type="entry name" value="Metal_Hydrolase"/>
</dbReference>
<dbReference type="RefSeq" id="WP_233231291.1">
    <property type="nucleotide sequence ID" value="NZ_CP017834.1"/>
</dbReference>
<organism evidence="3 4">
    <name type="scientific">Silvanigrella aquatica</name>
    <dbReference type="NCBI Taxonomy" id="1915309"/>
    <lineage>
        <taxon>Bacteria</taxon>
        <taxon>Pseudomonadati</taxon>
        <taxon>Bdellovibrionota</taxon>
        <taxon>Oligoflexia</taxon>
        <taxon>Silvanigrellales</taxon>
        <taxon>Silvanigrellaceae</taxon>
        <taxon>Silvanigrella</taxon>
    </lineage>
</organism>
<dbReference type="SUPFAM" id="SSF51556">
    <property type="entry name" value="Metallo-dependent hydrolases"/>
    <property type="match status" value="1"/>
</dbReference>
<dbReference type="Gene3D" id="3.20.20.140">
    <property type="entry name" value="Metal-dependent hydrolases"/>
    <property type="match status" value="1"/>
</dbReference>
<feature type="domain" description="Amidohydrolase-related" evidence="2">
    <location>
        <begin position="68"/>
        <end position="333"/>
    </location>
</feature>
<keyword evidence="1" id="KW-0378">Hydrolase</keyword>